<dbReference type="Proteomes" id="UP000193240">
    <property type="component" value="Unassembled WGS sequence"/>
</dbReference>
<gene>
    <name evidence="2" type="ORF">B5807_11474</name>
</gene>
<dbReference type="AlphaFoldDB" id="A0A1Y2LIB0"/>
<evidence type="ECO:0000313" key="3">
    <source>
        <dbReference type="Proteomes" id="UP000193240"/>
    </source>
</evidence>
<organism evidence="2 3">
    <name type="scientific">Epicoccum nigrum</name>
    <name type="common">Soil fungus</name>
    <name type="synonym">Epicoccum purpurascens</name>
    <dbReference type="NCBI Taxonomy" id="105696"/>
    <lineage>
        <taxon>Eukaryota</taxon>
        <taxon>Fungi</taxon>
        <taxon>Dikarya</taxon>
        <taxon>Ascomycota</taxon>
        <taxon>Pezizomycotina</taxon>
        <taxon>Dothideomycetes</taxon>
        <taxon>Pleosporomycetidae</taxon>
        <taxon>Pleosporales</taxon>
        <taxon>Pleosporineae</taxon>
        <taxon>Didymellaceae</taxon>
        <taxon>Epicoccum</taxon>
    </lineage>
</organism>
<protein>
    <submittedName>
        <fullName evidence="2">Uncharacterized protein</fullName>
    </submittedName>
</protein>
<dbReference type="STRING" id="105696.A0A1Y2LIB0"/>
<proteinExistence type="predicted"/>
<feature type="signal peptide" evidence="1">
    <location>
        <begin position="1"/>
        <end position="17"/>
    </location>
</feature>
<keyword evidence="3" id="KW-1185">Reference proteome</keyword>
<reference evidence="2 3" key="1">
    <citation type="journal article" date="2017" name="Genome Announc.">
        <title>Genome sequence of the saprophytic ascomycete Epicoccum nigrum ICMP 19927 strain isolated from New Zealand.</title>
        <authorList>
            <person name="Fokin M."/>
            <person name="Fleetwood D."/>
            <person name="Weir B.S."/>
            <person name="Villas-Boas S.G."/>
        </authorList>
    </citation>
    <scope>NUCLEOTIDE SEQUENCE [LARGE SCALE GENOMIC DNA]</scope>
    <source>
        <strain evidence="2 3">ICMP 19927</strain>
    </source>
</reference>
<name>A0A1Y2LIB0_EPING</name>
<dbReference type="InParanoid" id="A0A1Y2LIB0"/>
<keyword evidence="1" id="KW-0732">Signal</keyword>
<feature type="chain" id="PRO_5012440797" evidence="1">
    <location>
        <begin position="18"/>
        <end position="102"/>
    </location>
</feature>
<evidence type="ECO:0000313" key="2">
    <source>
        <dbReference type="EMBL" id="OSS43714.1"/>
    </source>
</evidence>
<evidence type="ECO:0000256" key="1">
    <source>
        <dbReference type="SAM" id="SignalP"/>
    </source>
</evidence>
<dbReference type="EMBL" id="KZ107862">
    <property type="protein sequence ID" value="OSS43714.1"/>
    <property type="molecule type" value="Genomic_DNA"/>
</dbReference>
<sequence length="102" mass="11483">MFMLALVSALLVAKTIQQSGRDPTQDVCRRHKHLTCVVDSKLYLYGGIAYYGSGMNVSTLQTNTYLLWEDLTKAEGTEYSFPVQYSNGSIVSNMQKYHSNSF</sequence>
<accession>A0A1Y2LIB0</accession>